<evidence type="ECO:0000313" key="2">
    <source>
        <dbReference type="Proteomes" id="UP001633002"/>
    </source>
</evidence>
<evidence type="ECO:0000313" key="1">
    <source>
        <dbReference type="EMBL" id="KAL3701778.1"/>
    </source>
</evidence>
<gene>
    <name evidence="1" type="ORF">R1sor_019800</name>
</gene>
<protein>
    <submittedName>
        <fullName evidence="1">Uncharacterized protein</fullName>
    </submittedName>
</protein>
<dbReference type="EMBL" id="JBJQOH010000001">
    <property type="protein sequence ID" value="KAL3701778.1"/>
    <property type="molecule type" value="Genomic_DNA"/>
</dbReference>
<proteinExistence type="predicted"/>
<dbReference type="AlphaFoldDB" id="A0ABD3IDN6"/>
<comment type="caution">
    <text evidence="1">The sequence shown here is derived from an EMBL/GenBank/DDBJ whole genome shotgun (WGS) entry which is preliminary data.</text>
</comment>
<reference evidence="1 2" key="1">
    <citation type="submission" date="2024-09" db="EMBL/GenBank/DDBJ databases">
        <title>Chromosome-scale assembly of Riccia sorocarpa.</title>
        <authorList>
            <person name="Paukszto L."/>
        </authorList>
    </citation>
    <scope>NUCLEOTIDE SEQUENCE [LARGE SCALE GENOMIC DNA]</scope>
    <source>
        <strain evidence="1">LP-2024</strain>
        <tissue evidence="1">Aerial parts of the thallus</tissue>
    </source>
</reference>
<organism evidence="1 2">
    <name type="scientific">Riccia sorocarpa</name>
    <dbReference type="NCBI Taxonomy" id="122646"/>
    <lineage>
        <taxon>Eukaryota</taxon>
        <taxon>Viridiplantae</taxon>
        <taxon>Streptophyta</taxon>
        <taxon>Embryophyta</taxon>
        <taxon>Marchantiophyta</taxon>
        <taxon>Marchantiopsida</taxon>
        <taxon>Marchantiidae</taxon>
        <taxon>Marchantiales</taxon>
        <taxon>Ricciaceae</taxon>
        <taxon>Riccia</taxon>
    </lineage>
</organism>
<accession>A0ABD3IDN6</accession>
<name>A0ABD3IDN6_9MARC</name>
<keyword evidence="2" id="KW-1185">Reference proteome</keyword>
<sequence length="110" mass="12222">MEISLTVGQTGRDIKPGVFEKLCRYVDAEANIGLLVLEYGDTQLQLLVQGILKVKMSSIRAFKADLAVMLGWNTRCPPGGSKHSGKLSVNLTMVEHIDIEVVLFDNYKRE</sequence>
<dbReference type="Proteomes" id="UP001633002">
    <property type="component" value="Unassembled WGS sequence"/>
</dbReference>